<dbReference type="Pfam" id="PF00027">
    <property type="entry name" value="cNMP_binding"/>
    <property type="match status" value="1"/>
</dbReference>
<accession>A0A178MVT5</accession>
<dbReference type="PANTHER" id="PTHR37164:SF1">
    <property type="entry name" value="BACTERIOHEMERYTHRIN"/>
    <property type="match status" value="1"/>
</dbReference>
<keyword evidence="2" id="KW-0561">Oxygen transport</keyword>
<name>A0A178MVT5_9PROT</name>
<dbReference type="CDD" id="cd00038">
    <property type="entry name" value="CAP_ED"/>
    <property type="match status" value="2"/>
</dbReference>
<dbReference type="InterPro" id="IPR012312">
    <property type="entry name" value="Hemerythrin-like"/>
</dbReference>
<dbReference type="PROSITE" id="PS50042">
    <property type="entry name" value="CNMP_BINDING_3"/>
    <property type="match status" value="2"/>
</dbReference>
<dbReference type="InterPro" id="IPR018490">
    <property type="entry name" value="cNMP-bd_dom_sf"/>
</dbReference>
<keyword evidence="2" id="KW-0813">Transport</keyword>
<dbReference type="NCBIfam" id="NF033749">
    <property type="entry name" value="bact_hemeryth"/>
    <property type="match status" value="1"/>
</dbReference>
<dbReference type="EMBL" id="LWQT01000040">
    <property type="protein sequence ID" value="OAN53150.1"/>
    <property type="molecule type" value="Genomic_DNA"/>
</dbReference>
<evidence type="ECO:0000313" key="7">
    <source>
        <dbReference type="Proteomes" id="UP000078428"/>
    </source>
</evidence>
<feature type="domain" description="Cyclic nucleotide-binding" evidence="5">
    <location>
        <begin position="513"/>
        <end position="593"/>
    </location>
</feature>
<evidence type="ECO:0000256" key="1">
    <source>
        <dbReference type="ARBA" id="ARBA00010587"/>
    </source>
</evidence>
<keyword evidence="3" id="KW-0479">Metal-binding</keyword>
<evidence type="ECO:0000256" key="3">
    <source>
        <dbReference type="ARBA" id="ARBA00022723"/>
    </source>
</evidence>
<evidence type="ECO:0000256" key="2">
    <source>
        <dbReference type="ARBA" id="ARBA00022621"/>
    </source>
</evidence>
<dbReference type="SUPFAM" id="SSF56281">
    <property type="entry name" value="Metallo-hydrolase/oxidoreductase"/>
    <property type="match status" value="1"/>
</dbReference>
<gene>
    <name evidence="6" type="ORF">A6A04_14430</name>
</gene>
<dbReference type="Gene3D" id="1.20.120.50">
    <property type="entry name" value="Hemerythrin-like"/>
    <property type="match status" value="1"/>
</dbReference>
<dbReference type="Gene3D" id="3.60.15.10">
    <property type="entry name" value="Ribonuclease Z/Hydroxyacylglutathione hydrolase-like"/>
    <property type="match status" value="1"/>
</dbReference>
<comment type="caution">
    <text evidence="6">The sequence shown here is derived from an EMBL/GenBank/DDBJ whole genome shotgun (WGS) entry which is preliminary data.</text>
</comment>
<dbReference type="GO" id="GO:0046872">
    <property type="term" value="F:metal ion binding"/>
    <property type="evidence" value="ECO:0007669"/>
    <property type="project" value="UniProtKB-KW"/>
</dbReference>
<dbReference type="CDD" id="cd12107">
    <property type="entry name" value="Hemerythrin"/>
    <property type="match status" value="1"/>
</dbReference>
<evidence type="ECO:0000259" key="5">
    <source>
        <dbReference type="PROSITE" id="PS50042"/>
    </source>
</evidence>
<feature type="domain" description="Cyclic nucleotide-binding" evidence="5">
    <location>
        <begin position="654"/>
        <end position="712"/>
    </location>
</feature>
<dbReference type="OrthoDB" id="9800940at2"/>
<dbReference type="InterPro" id="IPR000595">
    <property type="entry name" value="cNMP-bd_dom"/>
</dbReference>
<evidence type="ECO:0000313" key="6">
    <source>
        <dbReference type="EMBL" id="OAN53150.1"/>
    </source>
</evidence>
<protein>
    <submittedName>
        <fullName evidence="6">Cyclic nucleotide-binding protein</fullName>
    </submittedName>
</protein>
<dbReference type="Pfam" id="PF23023">
    <property type="entry name" value="Anti-Pycsar_Apyc1"/>
    <property type="match status" value="1"/>
</dbReference>
<dbReference type="Proteomes" id="UP000078428">
    <property type="component" value="Unassembled WGS sequence"/>
</dbReference>
<dbReference type="SMART" id="SM00100">
    <property type="entry name" value="cNMP"/>
    <property type="match status" value="2"/>
</dbReference>
<dbReference type="Gene3D" id="2.60.120.10">
    <property type="entry name" value="Jelly Rolls"/>
    <property type="match status" value="2"/>
</dbReference>
<dbReference type="AlphaFoldDB" id="A0A178MVT5"/>
<dbReference type="InterPro" id="IPR016131">
    <property type="entry name" value="Haemerythrin_Fe_BS"/>
</dbReference>
<proteinExistence type="inferred from homology"/>
<evidence type="ECO:0000256" key="4">
    <source>
        <dbReference type="ARBA" id="ARBA00023004"/>
    </source>
</evidence>
<comment type="similarity">
    <text evidence="1">Belongs to the hemerythrin family.</text>
</comment>
<dbReference type="InterPro" id="IPR050669">
    <property type="entry name" value="Hemerythrin"/>
</dbReference>
<sequence>MAAGLRKIEVASGISWIEVPEADLRILCGCPADAVKHMMRHGLILPTQVGGVRTETGPNAILLSDVMVQNGAFCNLGEFPILQMFYRQGMLLPGHPNNSGTKPLLIGRPEQLQAQLHYIYRGNYGLISEEELQDAGLDVETARDMMRLKLKFAFGRIQHPRQLLDSLPLADEEVEIRNGVTVRRRDLNVFEFGYKGQTETVDLNLPPFEMHECPYTLGFHQIPREYFAVVHSGDGDGWDIRRPSMGAVLVYQGGIYLVDAGPNLIYALNALGIGINEVEGIFHTHCHDDHFAGLTTLIRADRRIKYFATPMVRASVAKKLAALLSIEEEDFSDFFEVHDLVQGDWNDVAGLEVKPIFSPHPVETTPFIFRVLSESGYRSYAHFADIIGLKLLHGMITDDPAAPGLSKEWMARVVADYAEPADVKKVDIGGGLIHGQAEDFISDTSGKIILSHTALKLTDLQKRIGSGASFGTVDVLIPSNRDFARRSAYGHLASYFPTVMDSHLQILLNSPLVTFNPETILIKEGFVGDAIYLLLTGQVEMLSHESPIRSQLSSGALLGELAGLHGLPSLETYRATSYVQALRLSSELYSEFVKRHNLFGDISRLMESREFLQRSWLFGEVVSTGTLNAIANGMTTRSFAAGEPLLVGDRHVALIRHGEAARVAGGRELERLGPGDFLGEETAVFETPRLSEVIATQPTDVYVLAAATLARIPGVRWKLFETFHRRTRACSQGHGEEGEGGGELPWRPEYSVNIQRIDNHHRRLLELSSRLIEAMRKNKGETETAESMEALIAFALYHFTEEEMMLKRYGYPELQGHGSKHKRLMAQVHDLEQRIAARSMSVAEVLAFLEDWIITHILMEDRRYAPFVNDKGVY</sequence>
<organism evidence="6 7">
    <name type="scientific">Paramagnetospirillum marisnigri</name>
    <dbReference type="NCBI Taxonomy" id="1285242"/>
    <lineage>
        <taxon>Bacteria</taxon>
        <taxon>Pseudomonadati</taxon>
        <taxon>Pseudomonadota</taxon>
        <taxon>Alphaproteobacteria</taxon>
        <taxon>Rhodospirillales</taxon>
        <taxon>Magnetospirillaceae</taxon>
        <taxon>Paramagnetospirillum</taxon>
    </lineage>
</organism>
<keyword evidence="4" id="KW-0408">Iron</keyword>
<dbReference type="STRING" id="1285242.A6A04_14430"/>
<dbReference type="PROSITE" id="PS00550">
    <property type="entry name" value="HEMERYTHRINS"/>
    <property type="match status" value="1"/>
</dbReference>
<dbReference type="InterPro" id="IPR012827">
    <property type="entry name" value="Hemerythrin_metal-bd"/>
</dbReference>
<dbReference type="PANTHER" id="PTHR37164">
    <property type="entry name" value="BACTERIOHEMERYTHRIN"/>
    <property type="match status" value="1"/>
</dbReference>
<reference evidence="6 7" key="1">
    <citation type="submission" date="2016-04" db="EMBL/GenBank/DDBJ databases">
        <title>Draft genome sequence of freshwater magnetotactic bacteria Magnetospirillum marisnigri SP-1 and Magnetospirillum moscoviense BB-1.</title>
        <authorList>
            <person name="Koziaeva V."/>
            <person name="Dziuba M.V."/>
            <person name="Ivanov T.M."/>
            <person name="Kuznetsov B."/>
            <person name="Grouzdev D.S."/>
        </authorList>
    </citation>
    <scope>NUCLEOTIDE SEQUENCE [LARGE SCALE GENOMIC DNA]</scope>
    <source>
        <strain evidence="6 7">SP-1</strain>
    </source>
</reference>
<dbReference type="Pfam" id="PF01814">
    <property type="entry name" value="Hemerythrin"/>
    <property type="match status" value="1"/>
</dbReference>
<dbReference type="SUPFAM" id="SSF51206">
    <property type="entry name" value="cAMP-binding domain-like"/>
    <property type="match status" value="2"/>
</dbReference>
<dbReference type="GO" id="GO:0005344">
    <property type="term" value="F:oxygen carrier activity"/>
    <property type="evidence" value="ECO:0007669"/>
    <property type="project" value="UniProtKB-KW"/>
</dbReference>
<dbReference type="InterPro" id="IPR014710">
    <property type="entry name" value="RmlC-like_jellyroll"/>
</dbReference>
<dbReference type="InterPro" id="IPR035938">
    <property type="entry name" value="Hemerythrin-like_sf"/>
</dbReference>
<dbReference type="InterPro" id="IPR036866">
    <property type="entry name" value="RibonucZ/Hydroxyglut_hydro"/>
</dbReference>
<dbReference type="RefSeq" id="WP_068490295.1">
    <property type="nucleotide sequence ID" value="NZ_LWQT01000040.1"/>
</dbReference>
<dbReference type="NCBIfam" id="TIGR02481">
    <property type="entry name" value="hemeryth_dom"/>
    <property type="match status" value="1"/>
</dbReference>
<dbReference type="SUPFAM" id="SSF47188">
    <property type="entry name" value="Hemerythrin-like"/>
    <property type="match status" value="1"/>
</dbReference>
<keyword evidence="7" id="KW-1185">Reference proteome</keyword>